<evidence type="ECO:0000256" key="1">
    <source>
        <dbReference type="ARBA" id="ARBA00022630"/>
    </source>
</evidence>
<dbReference type="PANTHER" id="PTHR43644">
    <property type="entry name" value="NA(+)-TRANSLOCATING NADH-QUINONE REDUCTASE SUBUNIT"/>
    <property type="match status" value="1"/>
</dbReference>
<dbReference type="GO" id="GO:0051537">
    <property type="term" value="F:2 iron, 2 sulfur cluster binding"/>
    <property type="evidence" value="ECO:0007669"/>
    <property type="project" value="InterPro"/>
</dbReference>
<evidence type="ECO:0000313" key="4">
    <source>
        <dbReference type="EMBL" id="EPD14319.1"/>
    </source>
</evidence>
<evidence type="ECO:0000313" key="5">
    <source>
        <dbReference type="Proteomes" id="UP000015462"/>
    </source>
</evidence>
<evidence type="ECO:0000256" key="2">
    <source>
        <dbReference type="ARBA" id="ARBA00022827"/>
    </source>
</evidence>
<keyword evidence="5" id="KW-1185">Reference proteome</keyword>
<proteinExistence type="predicted"/>
<dbReference type="PROSITE" id="PS51085">
    <property type="entry name" value="2FE2S_FER_2"/>
    <property type="match status" value="1"/>
</dbReference>
<gene>
    <name evidence="4" type="ORF">L196_02440</name>
</gene>
<reference evidence="4 5" key="1">
    <citation type="journal article" date="2013" name="Genome Announc.">
        <title>Genome Sequence of the Pyrene- and Fluoranthene-Degrading Bacterium Cycloclasticus sp. Strain PY97M.</title>
        <authorList>
            <person name="Cui Z."/>
            <person name="Xu G."/>
            <person name="Li Q."/>
            <person name="Gao W."/>
            <person name="Zheng L."/>
        </authorList>
    </citation>
    <scope>NUCLEOTIDE SEQUENCE [LARGE SCALE GENOMIC DNA]</scope>
    <source>
        <strain evidence="4 5">PY97M</strain>
    </source>
</reference>
<dbReference type="PROSITE" id="PS00197">
    <property type="entry name" value="2FE2S_FER_1"/>
    <property type="match status" value="1"/>
</dbReference>
<dbReference type="InterPro" id="IPR001041">
    <property type="entry name" value="2Fe-2S_ferredoxin-type"/>
</dbReference>
<dbReference type="InterPro" id="IPR036010">
    <property type="entry name" value="2Fe-2S_ferredoxin-like_sf"/>
</dbReference>
<feature type="domain" description="2Fe-2S ferredoxin-type" evidence="3">
    <location>
        <begin position="12"/>
        <end position="105"/>
    </location>
</feature>
<protein>
    <submittedName>
        <fullName evidence="4">Ferredoxin-like protein</fullName>
    </submittedName>
</protein>
<comment type="caution">
    <text evidence="4">The sequence shown here is derived from an EMBL/GenBank/DDBJ whole genome shotgun (WGS) entry which is preliminary data.</text>
</comment>
<dbReference type="Pfam" id="PF00111">
    <property type="entry name" value="Fer2"/>
    <property type="match status" value="1"/>
</dbReference>
<organism evidence="4 5">
    <name type="scientific">Cycloclasticus pugetii</name>
    <dbReference type="NCBI Taxonomy" id="34068"/>
    <lineage>
        <taxon>Bacteria</taxon>
        <taxon>Pseudomonadati</taxon>
        <taxon>Pseudomonadota</taxon>
        <taxon>Gammaproteobacteria</taxon>
        <taxon>Thiotrichales</taxon>
        <taxon>Piscirickettsiaceae</taxon>
        <taxon>Cycloclasticus</taxon>
    </lineage>
</organism>
<dbReference type="SUPFAM" id="SSF54292">
    <property type="entry name" value="2Fe-2S ferredoxin-like"/>
    <property type="match status" value="1"/>
</dbReference>
<dbReference type="InterPro" id="IPR006058">
    <property type="entry name" value="2Fe2S_fd_BS"/>
</dbReference>
<sequence>MLMTDVVRDEAQNFVITIENTGESFKCQPNRHLLSAMSRMGKKGIPSGCQGGGCGVCKIQINSGLYDTKKMSRAHVSSDEEASGSVLACRVFPRSDLSLSVIGKLQKNIVKESTKTPWSTS</sequence>
<keyword evidence="1" id="KW-0285">Flavoprotein</keyword>
<dbReference type="PANTHER" id="PTHR43644:SF1">
    <property type="entry name" value="NAD(P)H-FLAVIN REDUCTASE"/>
    <property type="match status" value="1"/>
</dbReference>
<keyword evidence="2" id="KW-0274">FAD</keyword>
<dbReference type="CDD" id="cd00207">
    <property type="entry name" value="fer2"/>
    <property type="match status" value="1"/>
</dbReference>
<accession>A0AB33Z591</accession>
<dbReference type="Gene3D" id="3.10.20.30">
    <property type="match status" value="1"/>
</dbReference>
<dbReference type="EMBL" id="ASHL01000001">
    <property type="protein sequence ID" value="EPD14319.1"/>
    <property type="molecule type" value="Genomic_DNA"/>
</dbReference>
<evidence type="ECO:0000259" key="3">
    <source>
        <dbReference type="PROSITE" id="PS51085"/>
    </source>
</evidence>
<dbReference type="Proteomes" id="UP000015462">
    <property type="component" value="Unassembled WGS sequence"/>
</dbReference>
<dbReference type="InterPro" id="IPR012675">
    <property type="entry name" value="Beta-grasp_dom_sf"/>
</dbReference>
<dbReference type="AlphaFoldDB" id="A0AB33Z591"/>
<name>A0AB33Z591_9GAMM</name>